<dbReference type="InterPro" id="IPR029063">
    <property type="entry name" value="SAM-dependent_MTases_sf"/>
</dbReference>
<organism evidence="6">
    <name type="scientific">freshwater metagenome</name>
    <dbReference type="NCBI Taxonomy" id="449393"/>
    <lineage>
        <taxon>unclassified sequences</taxon>
        <taxon>metagenomes</taxon>
        <taxon>ecological metagenomes</taxon>
    </lineage>
</organism>
<keyword evidence="2" id="KW-0808">Transferase</keyword>
<dbReference type="GO" id="GO:0032259">
    <property type="term" value="P:methylation"/>
    <property type="evidence" value="ECO:0007669"/>
    <property type="project" value="UniProtKB-KW"/>
</dbReference>
<dbReference type="InterPro" id="IPR002941">
    <property type="entry name" value="DNA_methylase_N4/N6"/>
</dbReference>
<dbReference type="Pfam" id="PF01555">
    <property type="entry name" value="N6_N4_Mtase"/>
    <property type="match status" value="1"/>
</dbReference>
<protein>
    <submittedName>
        <fullName evidence="6">Unannotated protein</fullName>
    </submittedName>
</protein>
<reference evidence="6" key="1">
    <citation type="submission" date="2020-05" db="EMBL/GenBank/DDBJ databases">
        <authorList>
            <person name="Chiriac C."/>
            <person name="Salcher M."/>
            <person name="Ghai R."/>
            <person name="Kavagutti S V."/>
        </authorList>
    </citation>
    <scope>NUCLEOTIDE SEQUENCE</scope>
</reference>
<evidence type="ECO:0000313" key="6">
    <source>
        <dbReference type="EMBL" id="CAB4949656.1"/>
    </source>
</evidence>
<accession>A0A6J7K1Y7</accession>
<dbReference type="EMBL" id="CAFBMK010000328">
    <property type="protein sequence ID" value="CAB4949656.1"/>
    <property type="molecule type" value="Genomic_DNA"/>
</dbReference>
<name>A0A6J7K1Y7_9ZZZZ</name>
<dbReference type="AlphaFoldDB" id="A0A6J7K1Y7"/>
<dbReference type="GO" id="GO:0003677">
    <property type="term" value="F:DNA binding"/>
    <property type="evidence" value="ECO:0007669"/>
    <property type="project" value="InterPro"/>
</dbReference>
<keyword evidence="1" id="KW-0489">Methyltransferase</keyword>
<proteinExistence type="predicted"/>
<feature type="region of interest" description="Disordered" evidence="4">
    <location>
        <begin position="112"/>
        <end position="136"/>
    </location>
</feature>
<feature type="domain" description="DNA methylase N-4/N-6" evidence="5">
    <location>
        <begin position="27"/>
        <end position="90"/>
    </location>
</feature>
<evidence type="ECO:0000256" key="4">
    <source>
        <dbReference type="SAM" id="MobiDB-lite"/>
    </source>
</evidence>
<dbReference type="InterPro" id="IPR002295">
    <property type="entry name" value="N4/N6-MTase_EcoPI_Mod-like"/>
</dbReference>
<evidence type="ECO:0000259" key="5">
    <source>
        <dbReference type="Pfam" id="PF01555"/>
    </source>
</evidence>
<sequence length="136" mass="14469">MSGRAFLGGRVRLFAGDMLAILPSLPENSEDRIGSRHPTIKPLDLMQYLVRLVTPPGGLVLDPFAGTGTTGEAAIREGMRAILIEMEAESQANIARRMDLAAAGPAERKRVIAQARKKAGPHAPLFDAAPSIEAAE</sequence>
<dbReference type="PRINTS" id="PR00506">
    <property type="entry name" value="D21N6MTFRASE"/>
</dbReference>
<evidence type="ECO:0000256" key="2">
    <source>
        <dbReference type="ARBA" id="ARBA00022679"/>
    </source>
</evidence>
<evidence type="ECO:0000256" key="3">
    <source>
        <dbReference type="ARBA" id="ARBA00022691"/>
    </source>
</evidence>
<evidence type="ECO:0000256" key="1">
    <source>
        <dbReference type="ARBA" id="ARBA00022603"/>
    </source>
</evidence>
<keyword evidence="3" id="KW-0949">S-adenosyl-L-methionine</keyword>
<dbReference type="GO" id="GO:0008170">
    <property type="term" value="F:N-methyltransferase activity"/>
    <property type="evidence" value="ECO:0007669"/>
    <property type="project" value="InterPro"/>
</dbReference>
<dbReference type="SUPFAM" id="SSF53335">
    <property type="entry name" value="S-adenosyl-L-methionine-dependent methyltransferases"/>
    <property type="match status" value="1"/>
</dbReference>
<gene>
    <name evidence="6" type="ORF">UFOPK3564_03423</name>
</gene>
<dbReference type="Gene3D" id="3.40.50.150">
    <property type="entry name" value="Vaccinia Virus protein VP39"/>
    <property type="match status" value="1"/>
</dbReference>